<protein>
    <submittedName>
        <fullName evidence="2">Uncharacterized protein</fullName>
    </submittedName>
</protein>
<gene>
    <name evidence="2" type="ORF">IF1G_03103</name>
</gene>
<feature type="region of interest" description="Disordered" evidence="1">
    <location>
        <begin position="25"/>
        <end position="59"/>
    </location>
</feature>
<organism evidence="2 3">
    <name type="scientific">Cordyceps javanica</name>
    <dbReference type="NCBI Taxonomy" id="43265"/>
    <lineage>
        <taxon>Eukaryota</taxon>
        <taxon>Fungi</taxon>
        <taxon>Dikarya</taxon>
        <taxon>Ascomycota</taxon>
        <taxon>Pezizomycotina</taxon>
        <taxon>Sordariomycetes</taxon>
        <taxon>Hypocreomycetidae</taxon>
        <taxon>Hypocreales</taxon>
        <taxon>Cordycipitaceae</taxon>
        <taxon>Cordyceps</taxon>
    </lineage>
</organism>
<dbReference type="AlphaFoldDB" id="A0A545VBE6"/>
<evidence type="ECO:0000313" key="2">
    <source>
        <dbReference type="EMBL" id="TQV99023.1"/>
    </source>
</evidence>
<dbReference type="EMBL" id="SPUK01000003">
    <property type="protein sequence ID" value="TQV99023.1"/>
    <property type="molecule type" value="Genomic_DNA"/>
</dbReference>
<evidence type="ECO:0000313" key="3">
    <source>
        <dbReference type="Proteomes" id="UP000315783"/>
    </source>
</evidence>
<evidence type="ECO:0000256" key="1">
    <source>
        <dbReference type="SAM" id="MobiDB-lite"/>
    </source>
</evidence>
<dbReference type="Proteomes" id="UP000315783">
    <property type="component" value="Unassembled WGS sequence"/>
</dbReference>
<sequence>MVWLSSVVGASMSLNSRYRNFTAASRRGGEASKPMTRGVEGGGHGGRIRCLRPPFRATN</sequence>
<name>A0A545VBE6_9HYPO</name>
<proteinExistence type="predicted"/>
<accession>A0A545VBE6</accession>
<keyword evidence="3" id="KW-1185">Reference proteome</keyword>
<reference evidence="2 3" key="1">
    <citation type="journal article" date="2019" name="Appl. Microbiol. Biotechnol.">
        <title>Genome sequence of Isaria javanica and comparative genome analysis insights into family S53 peptidase evolution in fungal entomopathogens.</title>
        <authorList>
            <person name="Lin R."/>
            <person name="Zhang X."/>
            <person name="Xin B."/>
            <person name="Zou M."/>
            <person name="Gao Y."/>
            <person name="Qin F."/>
            <person name="Hu Q."/>
            <person name="Xie B."/>
            <person name="Cheng X."/>
        </authorList>
    </citation>
    <scope>NUCLEOTIDE SEQUENCE [LARGE SCALE GENOMIC DNA]</scope>
    <source>
        <strain evidence="2 3">IJ1G</strain>
    </source>
</reference>
<comment type="caution">
    <text evidence="2">The sequence shown here is derived from an EMBL/GenBank/DDBJ whole genome shotgun (WGS) entry which is preliminary data.</text>
</comment>